<feature type="domain" description="HAMP" evidence="17">
    <location>
        <begin position="211"/>
        <end position="263"/>
    </location>
</feature>
<dbReference type="PROSITE" id="PS50110">
    <property type="entry name" value="RESPONSE_REGULATORY"/>
    <property type="match status" value="1"/>
</dbReference>
<dbReference type="SUPFAM" id="SSF52172">
    <property type="entry name" value="CheY-like"/>
    <property type="match status" value="1"/>
</dbReference>
<feature type="transmembrane region" description="Helical" evidence="14">
    <location>
        <begin position="188"/>
        <end position="205"/>
    </location>
</feature>
<evidence type="ECO:0000256" key="3">
    <source>
        <dbReference type="ARBA" id="ARBA00012438"/>
    </source>
</evidence>
<feature type="coiled-coil region" evidence="13">
    <location>
        <begin position="258"/>
        <end position="296"/>
    </location>
</feature>
<dbReference type="RefSeq" id="WP_147802651.1">
    <property type="nucleotide sequence ID" value="NZ_CP144914.1"/>
</dbReference>
<evidence type="ECO:0000259" key="15">
    <source>
        <dbReference type="PROSITE" id="PS50109"/>
    </source>
</evidence>
<dbReference type="SMART" id="SM00388">
    <property type="entry name" value="HisKA"/>
    <property type="match status" value="1"/>
</dbReference>
<dbReference type="SMART" id="SM00304">
    <property type="entry name" value="HAMP"/>
    <property type="match status" value="1"/>
</dbReference>
<dbReference type="SUPFAM" id="SSF47384">
    <property type="entry name" value="Homodimeric domain of signal transducing histidine kinase"/>
    <property type="match status" value="1"/>
</dbReference>
<dbReference type="Pfam" id="PF00512">
    <property type="entry name" value="HisKA"/>
    <property type="match status" value="1"/>
</dbReference>
<keyword evidence="6" id="KW-0808">Transferase</keyword>
<dbReference type="FunFam" id="1.10.287.130:FF:000001">
    <property type="entry name" value="Two-component sensor histidine kinase"/>
    <property type="match status" value="1"/>
</dbReference>
<comment type="catalytic activity">
    <reaction evidence="1">
        <text>ATP + protein L-histidine = ADP + protein N-phospho-L-histidine.</text>
        <dbReference type="EC" id="2.7.13.3"/>
    </reaction>
</comment>
<dbReference type="OrthoDB" id="9813151at2"/>
<evidence type="ECO:0000259" key="16">
    <source>
        <dbReference type="PROSITE" id="PS50110"/>
    </source>
</evidence>
<feature type="domain" description="Response regulatory" evidence="16">
    <location>
        <begin position="812"/>
        <end position="927"/>
    </location>
</feature>
<dbReference type="SUPFAM" id="SSF158472">
    <property type="entry name" value="HAMP domain-like"/>
    <property type="match status" value="1"/>
</dbReference>
<dbReference type="GO" id="GO:0000155">
    <property type="term" value="F:phosphorelay sensor kinase activity"/>
    <property type="evidence" value="ECO:0007669"/>
    <property type="project" value="InterPro"/>
</dbReference>
<dbReference type="InterPro" id="IPR036097">
    <property type="entry name" value="HisK_dim/P_sf"/>
</dbReference>
<evidence type="ECO:0000256" key="14">
    <source>
        <dbReference type="SAM" id="Phobius"/>
    </source>
</evidence>
<evidence type="ECO:0000256" key="11">
    <source>
        <dbReference type="ARBA" id="ARBA00023136"/>
    </source>
</evidence>
<dbReference type="CDD" id="cd06225">
    <property type="entry name" value="HAMP"/>
    <property type="match status" value="1"/>
</dbReference>
<dbReference type="Gene3D" id="3.30.450.20">
    <property type="entry name" value="PAS domain"/>
    <property type="match status" value="1"/>
</dbReference>
<sequence>MKKEQGRKSLRSGFLWQAALFITTVVIAGAAFFTFIGYDQGQHDDTHQTLVHKVQTAEEVKESLQRLFYHARAYYAYQNEADLEEAEQDLAGLNAALEEFRALDLTAEERAFAEELAAFSAEYESSILPEASNLAEAGDYEGLRTFMNEGTLEDSDTFFEQAGVIRNEAFTEMQNEYNEIISQSNRNIVLVMGFGALVFLAMILGSQRLLRKLIVPIEELTTASDELAEGRTVHIDAADRKDEIGALGSSFVHMSAARKESEEALKVRNRELSEQREKLENSLEEVEREKIKIDRYSLLNQTMSTKLDKTDFLTSIFTYINEMYPCDKSMLDILDEEDYRADGLTLETIVRWKEADKSELLQRLRNQPHVVVKREAVNGEKGVAEGRVDAFEYYTVIKDGNGNAIALYSSVKIGNPYTAEEMEEIEAVMSHVGLGLERALVYEEIARSRKLNQDIMDNVSEAIQFVDTEGSTMQVNQSMCTMMFCGSWQKESVLPRETWEEVLLSKVSRPEELRSFFAGFFDEAFEGTLSQQYEQTIDGKRHVITVYGTTVYDEDEKSGTVFVYRDMTREYELDQMKSELVSTVSHELRTPLSSVLGFTELLLTKELKPERQNRYLTTIHKEAKRLTTLINDFLDLQRMEAGTQSYQMEHVQMNELAMEVIYQFKHEKNHHLSLIDEALESGMKADRDRLYQVLTNLVSNAVKFSPGGGEVTLHLRNEKESLILAVEDEGLGIPADAVNTLFNKFQRIDDGGHRNIGGTGLGLAISREIIERHGGQIWVESEAGRGSIFYISMPVYRSVTEVNQGISPGGDAVMIVEDDSSLALLLSEELKSSGFKTIHHFHPERAYEDILRTKPAAVVIDLMLGEAGNGWSLVHRLKENETTKDLPIIISSALDRPDEKMKRYGIDQYLTKPYPPQALSETLLSFVQSTEASKGYVLFPQD</sequence>
<dbReference type="Proteomes" id="UP000321816">
    <property type="component" value="Chromosome"/>
</dbReference>
<dbReference type="InterPro" id="IPR011006">
    <property type="entry name" value="CheY-like_superfamily"/>
</dbReference>
<accession>A0A5C7FL82</accession>
<dbReference type="GO" id="GO:0005524">
    <property type="term" value="F:ATP binding"/>
    <property type="evidence" value="ECO:0007669"/>
    <property type="project" value="UniProtKB-KW"/>
</dbReference>
<evidence type="ECO:0000256" key="7">
    <source>
        <dbReference type="ARBA" id="ARBA00022741"/>
    </source>
</evidence>
<keyword evidence="4" id="KW-1003">Cell membrane</keyword>
<dbReference type="CDD" id="cd16922">
    <property type="entry name" value="HATPase_EvgS-ArcB-TorS-like"/>
    <property type="match status" value="1"/>
</dbReference>
<dbReference type="Pfam" id="PF02518">
    <property type="entry name" value="HATPase_c"/>
    <property type="match status" value="1"/>
</dbReference>
<gene>
    <name evidence="18" type="ORF">FTX54_016050</name>
</gene>
<reference evidence="18 19" key="1">
    <citation type="submission" date="2024-01" db="EMBL/GenBank/DDBJ databases">
        <title>Complete Genome Sequence of Alkalicoccus halolimnae BZ-SZ-XJ29T, a Moderately Halophilic Bacterium Isolated from a Salt Lake.</title>
        <authorList>
            <person name="Zhao B."/>
        </authorList>
    </citation>
    <scope>NUCLEOTIDE SEQUENCE [LARGE SCALE GENOMIC DNA]</scope>
    <source>
        <strain evidence="18 19">BZ-SZ-XJ29</strain>
    </source>
</reference>
<dbReference type="EMBL" id="CP144914">
    <property type="protein sequence ID" value="WWD79884.1"/>
    <property type="molecule type" value="Genomic_DNA"/>
</dbReference>
<feature type="transmembrane region" description="Helical" evidence="14">
    <location>
        <begin position="12"/>
        <end position="38"/>
    </location>
</feature>
<dbReference type="Gene3D" id="1.10.287.130">
    <property type="match status" value="1"/>
</dbReference>
<keyword evidence="5 12" id="KW-0597">Phosphoprotein</keyword>
<feature type="modified residue" description="4-aspartylphosphate" evidence="12">
    <location>
        <position position="861"/>
    </location>
</feature>
<organism evidence="18 19">
    <name type="scientific">Alkalicoccus halolimnae</name>
    <dbReference type="NCBI Taxonomy" id="1667239"/>
    <lineage>
        <taxon>Bacteria</taxon>
        <taxon>Bacillati</taxon>
        <taxon>Bacillota</taxon>
        <taxon>Bacilli</taxon>
        <taxon>Bacillales</taxon>
        <taxon>Bacillaceae</taxon>
        <taxon>Alkalicoccus</taxon>
    </lineage>
</organism>
<dbReference type="InterPro" id="IPR035965">
    <property type="entry name" value="PAS-like_dom_sf"/>
</dbReference>
<dbReference type="InterPro" id="IPR036890">
    <property type="entry name" value="HATPase_C_sf"/>
</dbReference>
<name>A0A5C7FL82_9BACI</name>
<dbReference type="PRINTS" id="PR00344">
    <property type="entry name" value="BCTRLSENSOR"/>
</dbReference>
<dbReference type="GO" id="GO:0005886">
    <property type="term" value="C:plasma membrane"/>
    <property type="evidence" value="ECO:0007669"/>
    <property type="project" value="UniProtKB-SubCell"/>
</dbReference>
<evidence type="ECO:0000256" key="8">
    <source>
        <dbReference type="ARBA" id="ARBA00022777"/>
    </source>
</evidence>
<comment type="subcellular location">
    <subcellularLocation>
        <location evidence="2">Cell membrane</location>
        <topology evidence="2">Multi-pass membrane protein</topology>
    </subcellularLocation>
</comment>
<dbReference type="PANTHER" id="PTHR43547">
    <property type="entry name" value="TWO-COMPONENT HISTIDINE KINASE"/>
    <property type="match status" value="1"/>
</dbReference>
<dbReference type="InterPro" id="IPR004358">
    <property type="entry name" value="Sig_transdc_His_kin-like_C"/>
</dbReference>
<keyword evidence="19" id="KW-1185">Reference proteome</keyword>
<dbReference type="Gene3D" id="6.10.340.10">
    <property type="match status" value="1"/>
</dbReference>
<dbReference type="InterPro" id="IPR003660">
    <property type="entry name" value="HAMP_dom"/>
</dbReference>
<dbReference type="CDD" id="cd00082">
    <property type="entry name" value="HisKA"/>
    <property type="match status" value="1"/>
</dbReference>
<keyword evidence="11 14" id="KW-0472">Membrane</keyword>
<protein>
    <recommendedName>
        <fullName evidence="3">histidine kinase</fullName>
        <ecNumber evidence="3">2.7.13.3</ecNumber>
    </recommendedName>
</protein>
<evidence type="ECO:0000313" key="18">
    <source>
        <dbReference type="EMBL" id="WWD79884.1"/>
    </source>
</evidence>
<keyword evidence="10" id="KW-0902">Two-component regulatory system</keyword>
<dbReference type="FunFam" id="3.30.565.10:FF:000006">
    <property type="entry name" value="Sensor histidine kinase WalK"/>
    <property type="match status" value="1"/>
</dbReference>
<evidence type="ECO:0000256" key="13">
    <source>
        <dbReference type="SAM" id="Coils"/>
    </source>
</evidence>
<keyword evidence="14" id="KW-1133">Transmembrane helix</keyword>
<keyword evidence="13" id="KW-0175">Coiled coil</keyword>
<dbReference type="SUPFAM" id="SSF55781">
    <property type="entry name" value="GAF domain-like"/>
    <property type="match status" value="1"/>
</dbReference>
<feature type="coiled-coil region" evidence="13">
    <location>
        <begin position="76"/>
        <end position="103"/>
    </location>
</feature>
<dbReference type="AlphaFoldDB" id="A0A5C7FL82"/>
<proteinExistence type="predicted"/>
<evidence type="ECO:0000256" key="10">
    <source>
        <dbReference type="ARBA" id="ARBA00023012"/>
    </source>
</evidence>
<evidence type="ECO:0000256" key="5">
    <source>
        <dbReference type="ARBA" id="ARBA00022553"/>
    </source>
</evidence>
<evidence type="ECO:0000256" key="6">
    <source>
        <dbReference type="ARBA" id="ARBA00022679"/>
    </source>
</evidence>
<dbReference type="PROSITE" id="PS50109">
    <property type="entry name" value="HIS_KIN"/>
    <property type="match status" value="1"/>
</dbReference>
<dbReference type="SMART" id="SM00448">
    <property type="entry name" value="REC"/>
    <property type="match status" value="1"/>
</dbReference>
<dbReference type="SMART" id="SM00387">
    <property type="entry name" value="HATPase_c"/>
    <property type="match status" value="1"/>
</dbReference>
<dbReference type="InterPro" id="IPR001789">
    <property type="entry name" value="Sig_transdc_resp-reg_receiver"/>
</dbReference>
<keyword evidence="14" id="KW-0812">Transmembrane</keyword>
<dbReference type="InterPro" id="IPR003661">
    <property type="entry name" value="HisK_dim/P_dom"/>
</dbReference>
<keyword evidence="7" id="KW-0547">Nucleotide-binding</keyword>
<dbReference type="Pfam" id="PF00672">
    <property type="entry name" value="HAMP"/>
    <property type="match status" value="1"/>
</dbReference>
<dbReference type="InterPro" id="IPR005467">
    <property type="entry name" value="His_kinase_dom"/>
</dbReference>
<dbReference type="SUPFAM" id="SSF55785">
    <property type="entry name" value="PYP-like sensor domain (PAS domain)"/>
    <property type="match status" value="1"/>
</dbReference>
<dbReference type="PROSITE" id="PS50885">
    <property type="entry name" value="HAMP"/>
    <property type="match status" value="1"/>
</dbReference>
<evidence type="ECO:0000256" key="1">
    <source>
        <dbReference type="ARBA" id="ARBA00000085"/>
    </source>
</evidence>
<feature type="domain" description="Histidine kinase" evidence="15">
    <location>
        <begin position="583"/>
        <end position="797"/>
    </location>
</feature>
<dbReference type="Gene3D" id="3.30.565.10">
    <property type="entry name" value="Histidine kinase-like ATPase, C-terminal domain"/>
    <property type="match status" value="1"/>
</dbReference>
<evidence type="ECO:0000256" key="9">
    <source>
        <dbReference type="ARBA" id="ARBA00022840"/>
    </source>
</evidence>
<evidence type="ECO:0000256" key="12">
    <source>
        <dbReference type="PROSITE-ProRule" id="PRU00169"/>
    </source>
</evidence>
<dbReference type="KEGG" id="ahal:FTX54_016050"/>
<dbReference type="Pfam" id="PF00072">
    <property type="entry name" value="Response_reg"/>
    <property type="match status" value="1"/>
</dbReference>
<evidence type="ECO:0000259" key="17">
    <source>
        <dbReference type="PROSITE" id="PS50885"/>
    </source>
</evidence>
<keyword evidence="8" id="KW-0418">Kinase</keyword>
<evidence type="ECO:0000256" key="2">
    <source>
        <dbReference type="ARBA" id="ARBA00004651"/>
    </source>
</evidence>
<dbReference type="EC" id="2.7.13.3" evidence="3"/>
<keyword evidence="9 18" id="KW-0067">ATP-binding</keyword>
<dbReference type="SUPFAM" id="SSF55874">
    <property type="entry name" value="ATPase domain of HSP90 chaperone/DNA topoisomerase II/histidine kinase"/>
    <property type="match status" value="1"/>
</dbReference>
<dbReference type="PANTHER" id="PTHR43547:SF2">
    <property type="entry name" value="HYBRID SIGNAL TRANSDUCTION HISTIDINE KINASE C"/>
    <property type="match status" value="1"/>
</dbReference>
<evidence type="ECO:0000256" key="4">
    <source>
        <dbReference type="ARBA" id="ARBA00022475"/>
    </source>
</evidence>
<dbReference type="InterPro" id="IPR003594">
    <property type="entry name" value="HATPase_dom"/>
</dbReference>
<evidence type="ECO:0000313" key="19">
    <source>
        <dbReference type="Proteomes" id="UP000321816"/>
    </source>
</evidence>
<dbReference type="Gene3D" id="3.40.50.2300">
    <property type="match status" value="1"/>
</dbReference>